<protein>
    <submittedName>
        <fullName evidence="2">MarR family winged helix-turn-helix transcriptional regulator</fullName>
    </submittedName>
</protein>
<organism evidence="2 3">
    <name type="scientific">Angustibacter luteus</name>
    <dbReference type="NCBI Taxonomy" id="658456"/>
    <lineage>
        <taxon>Bacteria</taxon>
        <taxon>Bacillati</taxon>
        <taxon>Actinomycetota</taxon>
        <taxon>Actinomycetes</taxon>
        <taxon>Kineosporiales</taxon>
        <taxon>Kineosporiaceae</taxon>
    </lineage>
</organism>
<dbReference type="Gene3D" id="1.10.10.10">
    <property type="entry name" value="Winged helix-like DNA-binding domain superfamily/Winged helix DNA-binding domain"/>
    <property type="match status" value="1"/>
</dbReference>
<sequence length="187" mass="20312">MAGQHTLHETERAIEEQLGSLPIDMAAMAGVGNIYRAAGAVRNHLERTVLAPHDLTWTGWVVLWVVWVWKDVETRHVAAEAGISKGTLTGVSTTLEKRGLLKRRVHPDDARRVLLSLTPRGRRLMEELFPAFNEQEAFVTSGLSANELKVMARALRKVVLRLEEIDPAGAPPVPVAATSVGGSADAG</sequence>
<comment type="caution">
    <text evidence="2">The sequence shown here is derived from an EMBL/GenBank/DDBJ whole genome shotgun (WGS) entry which is preliminary data.</text>
</comment>
<dbReference type="EMBL" id="JBHSRD010000003">
    <property type="protein sequence ID" value="MFC6007489.1"/>
    <property type="molecule type" value="Genomic_DNA"/>
</dbReference>
<evidence type="ECO:0000313" key="3">
    <source>
        <dbReference type="Proteomes" id="UP001596189"/>
    </source>
</evidence>
<dbReference type="Proteomes" id="UP001596189">
    <property type="component" value="Unassembled WGS sequence"/>
</dbReference>
<dbReference type="SUPFAM" id="SSF46785">
    <property type="entry name" value="Winged helix' DNA-binding domain"/>
    <property type="match status" value="1"/>
</dbReference>
<dbReference type="Pfam" id="PF01047">
    <property type="entry name" value="MarR"/>
    <property type="match status" value="1"/>
</dbReference>
<dbReference type="PANTHER" id="PTHR33164">
    <property type="entry name" value="TRANSCRIPTIONAL REGULATOR, MARR FAMILY"/>
    <property type="match status" value="1"/>
</dbReference>
<evidence type="ECO:0000313" key="2">
    <source>
        <dbReference type="EMBL" id="MFC6007489.1"/>
    </source>
</evidence>
<dbReference type="InterPro" id="IPR039422">
    <property type="entry name" value="MarR/SlyA-like"/>
</dbReference>
<dbReference type="InterPro" id="IPR036388">
    <property type="entry name" value="WH-like_DNA-bd_sf"/>
</dbReference>
<gene>
    <name evidence="2" type="ORF">ACFQDO_10150</name>
</gene>
<proteinExistence type="predicted"/>
<dbReference type="PRINTS" id="PR00598">
    <property type="entry name" value="HTHMARR"/>
</dbReference>
<dbReference type="SMART" id="SM00347">
    <property type="entry name" value="HTH_MARR"/>
    <property type="match status" value="1"/>
</dbReference>
<dbReference type="RefSeq" id="WP_345716286.1">
    <property type="nucleotide sequence ID" value="NZ_BAABFP010000004.1"/>
</dbReference>
<dbReference type="InterPro" id="IPR036390">
    <property type="entry name" value="WH_DNA-bd_sf"/>
</dbReference>
<dbReference type="InterPro" id="IPR000835">
    <property type="entry name" value="HTH_MarR-typ"/>
</dbReference>
<accession>A0ABW1JE76</accession>
<name>A0ABW1JE76_9ACTN</name>
<reference evidence="3" key="1">
    <citation type="journal article" date="2019" name="Int. J. Syst. Evol. Microbiol.">
        <title>The Global Catalogue of Microorganisms (GCM) 10K type strain sequencing project: providing services to taxonomists for standard genome sequencing and annotation.</title>
        <authorList>
            <consortium name="The Broad Institute Genomics Platform"/>
            <consortium name="The Broad Institute Genome Sequencing Center for Infectious Disease"/>
            <person name="Wu L."/>
            <person name="Ma J."/>
        </authorList>
    </citation>
    <scope>NUCLEOTIDE SEQUENCE [LARGE SCALE GENOMIC DNA]</scope>
    <source>
        <strain evidence="3">KACC 14249</strain>
    </source>
</reference>
<evidence type="ECO:0000259" key="1">
    <source>
        <dbReference type="PROSITE" id="PS50995"/>
    </source>
</evidence>
<dbReference type="PROSITE" id="PS50995">
    <property type="entry name" value="HTH_MARR_2"/>
    <property type="match status" value="1"/>
</dbReference>
<feature type="domain" description="HTH marR-type" evidence="1">
    <location>
        <begin position="27"/>
        <end position="160"/>
    </location>
</feature>
<dbReference type="PANTHER" id="PTHR33164:SF89">
    <property type="entry name" value="MARR FAMILY REGULATORY PROTEIN"/>
    <property type="match status" value="1"/>
</dbReference>
<keyword evidence="3" id="KW-1185">Reference proteome</keyword>